<dbReference type="InterPro" id="IPR003018">
    <property type="entry name" value="GAF"/>
</dbReference>
<dbReference type="OrthoDB" id="9124519at2"/>
<dbReference type="GO" id="GO:0006355">
    <property type="term" value="P:regulation of DNA-templated transcription"/>
    <property type="evidence" value="ECO:0007669"/>
    <property type="project" value="InterPro"/>
</dbReference>
<gene>
    <name evidence="3" type="ORF">DSM00_884</name>
</gene>
<dbReference type="InterPro" id="IPR029016">
    <property type="entry name" value="GAF-like_dom_sf"/>
</dbReference>
<dbReference type="Gene3D" id="3.30.450.20">
    <property type="entry name" value="PAS domain"/>
    <property type="match status" value="3"/>
</dbReference>
<dbReference type="NCBIfam" id="TIGR00229">
    <property type="entry name" value="sensory_box"/>
    <property type="match status" value="2"/>
</dbReference>
<dbReference type="SUPFAM" id="SSF55781">
    <property type="entry name" value="GAF domain-like"/>
    <property type="match status" value="1"/>
</dbReference>
<dbReference type="PROSITE" id="PS50113">
    <property type="entry name" value="PAC"/>
    <property type="match status" value="1"/>
</dbReference>
<protein>
    <submittedName>
        <fullName evidence="3">PAS domain S-box-containing protein</fullName>
    </submittedName>
</protein>
<dbReference type="AlphaFoldDB" id="A0A4Q0P9N9"/>
<dbReference type="InterPro" id="IPR035965">
    <property type="entry name" value="PAS-like_dom_sf"/>
</dbReference>
<feature type="domain" description="PAC" evidence="2">
    <location>
        <begin position="253"/>
        <end position="306"/>
    </location>
</feature>
<dbReference type="PROSITE" id="PS50112">
    <property type="entry name" value="PAS"/>
    <property type="match status" value="2"/>
</dbReference>
<dbReference type="SMART" id="SM00086">
    <property type="entry name" value="PAC"/>
    <property type="match status" value="1"/>
</dbReference>
<organism evidence="3 4">
    <name type="scientific">Leeuwenhoekiella aequorea</name>
    <dbReference type="NCBI Taxonomy" id="283736"/>
    <lineage>
        <taxon>Bacteria</taxon>
        <taxon>Pseudomonadati</taxon>
        <taxon>Bacteroidota</taxon>
        <taxon>Flavobacteriia</taxon>
        <taxon>Flavobacteriales</taxon>
        <taxon>Flavobacteriaceae</taxon>
        <taxon>Leeuwenhoekiella</taxon>
    </lineage>
</organism>
<dbReference type="InterPro" id="IPR000700">
    <property type="entry name" value="PAS-assoc_C"/>
</dbReference>
<evidence type="ECO:0000259" key="1">
    <source>
        <dbReference type="PROSITE" id="PS50112"/>
    </source>
</evidence>
<dbReference type="PANTHER" id="PTHR43102:SF2">
    <property type="entry name" value="GAF DOMAIN-CONTAINING PROTEIN"/>
    <property type="match status" value="1"/>
</dbReference>
<sequence length="626" mass="72873">MYQIEEREVKRLKCVSSYRSVNDSTKQDFDQIARVAAILADTPSVLISFMDVTHHTFISNYGINLKEIPREEAFCEHLLKNHKNPLIVENAHLDERFVNNTYVVGYPFIIFYAGFPIITHDDYVLGTLCVIDHKPREISQQQIDGLSLLANQILQIFELQKKSHDLELSKAQYKHKSERFSNIIEASNVGTWEWDLNSGNVHFNDKLAEMLGYDLYEMQPETKDSFTARVHKNDVELFEKTLTAYFDGETDFYTCEYRLRDKNGGWVWILDRGRTVTWNSDGTPKLMFGTHADITQRKVDSRKLANTNKRLKIAQKIAKLGYWELNRLTNKEFWSNQIFEIWSINPRVQSFNYTYLISTVHPDDVDQFKAKFQTESSTSESSFHFRILVDGKIKWIRCSKTFKLFNPAHIEGTFQDITSQKLLKLSLVESEKRYSDLFQLMPIPSFVYNLETLEITEVNLAAEKDYGFTREEFLSMTLKDLRPQDDIQILMDAVNRTKKEIGLQKIGVYRHKRKDASEFKVEIHSNQLHGSKNFSRVVMAVNISDTLNYIKQIEDRNTRLQEISHVQSHVVRAPLAKMMGIIGLINEDFDLDTEENKMFLTEILESAKELDKIIRSISNKASQLNS</sequence>
<keyword evidence="4" id="KW-1185">Reference proteome</keyword>
<dbReference type="Pfam" id="PF08447">
    <property type="entry name" value="PAS_3"/>
    <property type="match status" value="1"/>
</dbReference>
<dbReference type="InterPro" id="IPR036097">
    <property type="entry name" value="HisK_dim/P_sf"/>
</dbReference>
<dbReference type="InterPro" id="IPR013655">
    <property type="entry name" value="PAS_fold_3"/>
</dbReference>
<dbReference type="Gene3D" id="3.30.450.40">
    <property type="match status" value="1"/>
</dbReference>
<dbReference type="CDD" id="cd00130">
    <property type="entry name" value="PAS"/>
    <property type="match status" value="2"/>
</dbReference>
<comment type="caution">
    <text evidence="3">The sequence shown here is derived from an EMBL/GenBank/DDBJ whole genome shotgun (WGS) entry which is preliminary data.</text>
</comment>
<evidence type="ECO:0000259" key="2">
    <source>
        <dbReference type="PROSITE" id="PS50113"/>
    </source>
</evidence>
<dbReference type="InterPro" id="IPR000014">
    <property type="entry name" value="PAS"/>
</dbReference>
<dbReference type="Pfam" id="PF01590">
    <property type="entry name" value="GAF"/>
    <property type="match status" value="1"/>
</dbReference>
<dbReference type="PANTHER" id="PTHR43102">
    <property type="entry name" value="SLR1143 PROTEIN"/>
    <property type="match status" value="1"/>
</dbReference>
<accession>A0A4Q0P9N9</accession>
<dbReference type="GO" id="GO:0000155">
    <property type="term" value="F:phosphorelay sensor kinase activity"/>
    <property type="evidence" value="ECO:0007669"/>
    <property type="project" value="InterPro"/>
</dbReference>
<dbReference type="Proteomes" id="UP000289238">
    <property type="component" value="Unassembled WGS sequence"/>
</dbReference>
<dbReference type="SUPFAM" id="SSF55785">
    <property type="entry name" value="PYP-like sensor domain (PAS domain)"/>
    <property type="match status" value="3"/>
</dbReference>
<feature type="domain" description="PAS" evidence="1">
    <location>
        <begin position="176"/>
        <end position="249"/>
    </location>
</feature>
<dbReference type="Pfam" id="PF00989">
    <property type="entry name" value="PAS"/>
    <property type="match status" value="1"/>
</dbReference>
<dbReference type="SMART" id="SM00091">
    <property type="entry name" value="PAS"/>
    <property type="match status" value="2"/>
</dbReference>
<reference evidence="3 4" key="1">
    <citation type="submission" date="2018-07" db="EMBL/GenBank/DDBJ databases">
        <title>Leeuwenhoekiella genomics.</title>
        <authorList>
            <person name="Tahon G."/>
            <person name="Willems A."/>
        </authorList>
    </citation>
    <scope>NUCLEOTIDE SEQUENCE [LARGE SCALE GENOMIC DNA]</scope>
    <source>
        <strain evidence="3 4">LMG 22550</strain>
    </source>
</reference>
<dbReference type="SUPFAM" id="SSF47384">
    <property type="entry name" value="Homodimeric domain of signal transducing histidine kinase"/>
    <property type="match status" value="1"/>
</dbReference>
<dbReference type="InterPro" id="IPR013767">
    <property type="entry name" value="PAS_fold"/>
</dbReference>
<feature type="domain" description="PAS" evidence="1">
    <location>
        <begin position="430"/>
        <end position="501"/>
    </location>
</feature>
<evidence type="ECO:0000313" key="3">
    <source>
        <dbReference type="EMBL" id="RXG23271.1"/>
    </source>
</evidence>
<proteinExistence type="predicted"/>
<dbReference type="SMART" id="SM00065">
    <property type="entry name" value="GAF"/>
    <property type="match status" value="1"/>
</dbReference>
<dbReference type="RefSeq" id="WP_128756813.1">
    <property type="nucleotide sequence ID" value="NZ_QOVM01000002.1"/>
</dbReference>
<evidence type="ECO:0000313" key="4">
    <source>
        <dbReference type="Proteomes" id="UP000289238"/>
    </source>
</evidence>
<name>A0A4Q0P9N9_9FLAO</name>
<dbReference type="InterPro" id="IPR001610">
    <property type="entry name" value="PAC"/>
</dbReference>
<dbReference type="EMBL" id="QOVM01000002">
    <property type="protein sequence ID" value="RXG23271.1"/>
    <property type="molecule type" value="Genomic_DNA"/>
</dbReference>